<dbReference type="EMBL" id="LMWN01000006">
    <property type="protein sequence ID" value="KUN09272.1"/>
    <property type="molecule type" value="Genomic_DNA"/>
</dbReference>
<dbReference type="AlphaFoldDB" id="A0A101PD81"/>
<keyword evidence="2" id="KW-1185">Reference proteome</keyword>
<accession>A0A101PD81</accession>
<evidence type="ECO:0000313" key="1">
    <source>
        <dbReference type="EMBL" id="KUN09272.1"/>
    </source>
</evidence>
<proteinExistence type="predicted"/>
<protein>
    <submittedName>
        <fullName evidence="1">Uncharacterized protein</fullName>
    </submittedName>
</protein>
<comment type="caution">
    <text evidence="1">The sequence shown here is derived from an EMBL/GenBank/DDBJ whole genome shotgun (WGS) entry which is preliminary data.</text>
</comment>
<name>A0A101PD81_9ACTN</name>
<dbReference type="STRING" id="67386.AQI95_05410"/>
<sequence>MSDDAAIDTDDLAVDPVPLRAGQESDRVGERVEVSASTALLLALYAPWAGKARPTTDVEKVINASPGRSRRDAC</sequence>
<organism evidence="1 2">
    <name type="scientific">Streptomyces yokosukanensis</name>
    <dbReference type="NCBI Taxonomy" id="67386"/>
    <lineage>
        <taxon>Bacteria</taxon>
        <taxon>Bacillati</taxon>
        <taxon>Actinomycetota</taxon>
        <taxon>Actinomycetes</taxon>
        <taxon>Kitasatosporales</taxon>
        <taxon>Streptomycetaceae</taxon>
        <taxon>Streptomyces</taxon>
    </lineage>
</organism>
<reference evidence="1 2" key="1">
    <citation type="submission" date="2015-10" db="EMBL/GenBank/DDBJ databases">
        <title>Draft genome sequence of Streptomyces yokosukanensis DSM 40224, type strain for the species Streptomyces yokosukanensis.</title>
        <authorList>
            <person name="Ruckert C."/>
            <person name="Winkler A."/>
            <person name="Kalinowski J."/>
            <person name="Kampfer P."/>
            <person name="Glaeser S."/>
        </authorList>
    </citation>
    <scope>NUCLEOTIDE SEQUENCE [LARGE SCALE GENOMIC DNA]</scope>
    <source>
        <strain evidence="1 2">DSM 40224</strain>
    </source>
</reference>
<evidence type="ECO:0000313" key="2">
    <source>
        <dbReference type="Proteomes" id="UP000053127"/>
    </source>
</evidence>
<gene>
    <name evidence="1" type="ORF">AQI95_05410</name>
</gene>
<dbReference type="Proteomes" id="UP000053127">
    <property type="component" value="Unassembled WGS sequence"/>
</dbReference>